<keyword evidence="5" id="KW-1185">Reference proteome</keyword>
<feature type="compositionally biased region" description="Basic residues" evidence="2">
    <location>
        <begin position="756"/>
        <end position="781"/>
    </location>
</feature>
<dbReference type="PANTHER" id="PTHR12181:SF12">
    <property type="entry name" value="PHOSPHATIDATE PHOSPHATASE"/>
    <property type="match status" value="1"/>
</dbReference>
<feature type="region of interest" description="Disordered" evidence="2">
    <location>
        <begin position="1312"/>
        <end position="1411"/>
    </location>
</feature>
<feature type="region of interest" description="Disordered" evidence="2">
    <location>
        <begin position="707"/>
        <end position="791"/>
    </location>
</feature>
<dbReference type="InterPro" id="IPR013209">
    <property type="entry name" value="LNS2"/>
</dbReference>
<protein>
    <recommendedName>
        <fullName evidence="3">LNS2/PITP domain-containing protein</fullName>
    </recommendedName>
</protein>
<comment type="caution">
    <text evidence="4">The sequence shown here is derived from an EMBL/GenBank/DDBJ whole genome shotgun (WGS) entry which is preliminary data.</text>
</comment>
<dbReference type="PANTHER" id="PTHR12181">
    <property type="entry name" value="LIPIN"/>
    <property type="match status" value="1"/>
</dbReference>
<feature type="domain" description="LNS2/PITP" evidence="3">
    <location>
        <begin position="1162"/>
        <end position="1318"/>
    </location>
</feature>
<dbReference type="Pfam" id="PF08235">
    <property type="entry name" value="LNS2"/>
    <property type="match status" value="1"/>
</dbReference>
<proteinExistence type="inferred from homology"/>
<feature type="region of interest" description="Disordered" evidence="2">
    <location>
        <begin position="434"/>
        <end position="458"/>
    </location>
</feature>
<dbReference type="SMART" id="SM00775">
    <property type="entry name" value="LNS2"/>
    <property type="match status" value="1"/>
</dbReference>
<reference evidence="4" key="1">
    <citation type="journal article" date="2021" name="Proc. Natl. Acad. Sci. U.S.A.">
        <title>Three genomes in the algal genus Volvox reveal the fate of a haploid sex-determining region after a transition to homothallism.</title>
        <authorList>
            <person name="Yamamoto K."/>
            <person name="Hamaji T."/>
            <person name="Kawai-Toyooka H."/>
            <person name="Matsuzaki R."/>
            <person name="Takahashi F."/>
            <person name="Nishimura Y."/>
            <person name="Kawachi M."/>
            <person name="Noguchi H."/>
            <person name="Minakuchi Y."/>
            <person name="Umen J.G."/>
            <person name="Toyoda A."/>
            <person name="Nozaki H."/>
        </authorList>
    </citation>
    <scope>NUCLEOTIDE SEQUENCE</scope>
    <source>
        <strain evidence="4">NIES-3780</strain>
    </source>
</reference>
<feature type="compositionally biased region" description="Basic and acidic residues" evidence="2">
    <location>
        <begin position="1313"/>
        <end position="1327"/>
    </location>
</feature>
<evidence type="ECO:0000313" key="5">
    <source>
        <dbReference type="Proteomes" id="UP000747399"/>
    </source>
</evidence>
<dbReference type="EMBL" id="BNCO01000004">
    <property type="protein sequence ID" value="GIL46928.1"/>
    <property type="molecule type" value="Genomic_DNA"/>
</dbReference>
<dbReference type="SUPFAM" id="SSF56784">
    <property type="entry name" value="HAD-like"/>
    <property type="match status" value="1"/>
</dbReference>
<feature type="compositionally biased region" description="Polar residues" evidence="2">
    <location>
        <begin position="438"/>
        <end position="454"/>
    </location>
</feature>
<dbReference type="InterPro" id="IPR036412">
    <property type="entry name" value="HAD-like_sf"/>
</dbReference>
<evidence type="ECO:0000313" key="4">
    <source>
        <dbReference type="EMBL" id="GIL46928.1"/>
    </source>
</evidence>
<name>A0A8J4ASQ9_9CHLO</name>
<feature type="region of interest" description="Disordered" evidence="2">
    <location>
        <begin position="1459"/>
        <end position="1523"/>
    </location>
</feature>
<feature type="region of interest" description="Disordered" evidence="2">
    <location>
        <begin position="1563"/>
        <end position="1614"/>
    </location>
</feature>
<feature type="compositionally biased region" description="Basic and acidic residues" evidence="2">
    <location>
        <begin position="1472"/>
        <end position="1486"/>
    </location>
</feature>
<dbReference type="InterPro" id="IPR031315">
    <property type="entry name" value="LNS2/PITP"/>
</dbReference>
<dbReference type="InterPro" id="IPR026058">
    <property type="entry name" value="LIPIN"/>
</dbReference>
<evidence type="ECO:0000259" key="3">
    <source>
        <dbReference type="SMART" id="SM00775"/>
    </source>
</evidence>
<feature type="compositionally biased region" description="Low complexity" evidence="2">
    <location>
        <begin position="131"/>
        <end position="142"/>
    </location>
</feature>
<evidence type="ECO:0000256" key="2">
    <source>
        <dbReference type="SAM" id="MobiDB-lite"/>
    </source>
</evidence>
<feature type="compositionally biased region" description="Low complexity" evidence="2">
    <location>
        <begin position="1365"/>
        <end position="1386"/>
    </location>
</feature>
<feature type="region of interest" description="Disordered" evidence="2">
    <location>
        <begin position="130"/>
        <end position="196"/>
    </location>
</feature>
<sequence length="1714" mass="173265">MAQPVNAAGVELKPKPRASSRVSNALKTGVVYGGSAVLTAVNNITPHIAGAVDILVIEQPDGSRKATPFYVRFGKYTALRERKRNVKLYINDELAPFGMQIGMYGQAYFATEGVEVRGAGDEDDQEALLAGMMSPPSGYSSGADEPSPKQDGGESAGTLSTVQQCIDGMKEVRRPSRRSTTGTATGSRGPRVPLPALGIAADAPGNLSSAVEATTAPLAAAKAVGPSDERSALGDKRQQSVLSQAQLASALSVTDRTESFLSARETLAGPLGDELIVSMLGGVSPTMHEYHPQPGTSSHHAILHSVALAQRQDPGVISGAYSSAVYRRESVNSLGTVSEGASPCGWSEDEEEAAPATAWGTADAEAASPAAIESVQGQDATPILSSELQLQQGQRLAAATVHLPAMLQCQSQGQLQQHQHHHVSLQQPLHQQLGFPENASSGISATAATESAPNTEGVAAPLRPLSHRIGFEGGACPGPLEPQLGGPVRHTSAANAGSNFENSIPLGATAAPIPTVSVATVPLPSSQPLSHVGAPSVAWGSHRSSPGSGFGVLSTTPSPDDCCVGQGQGSHSAVSLLSCSLRDSGGGGGGGFSGGRFGTSGGDRCSSDLVGAKGDVSTASAAAVPGSPSDVGVDGVLLASAGTVAGPIGPIAAAAVAAGASVATPRIIVEPHKEQSVKLSLTVTHDCGVRISLVLLPLPSTAPACIAPTGPHRGAFSSSGGGGREVAEGSSPSVSDGGYLGDGEQGNAAATAAVRQQHHGSHQHHYHYAHGHGHGHLHSRHDHNGFLHSTSAPLPASSIRAAGTVGAAAAATVSGTTIEVRASGEATARSGMPVHGIELSLCGSHLTQSMPYREACVLFDTHRVSEEVFFSRFHEISGAPGLVIRLSNGVIFPCQQLSCGLLGLLAFGTWRLPPGTPCWGPEGVDMAGASEAAATAAAAAAAAAAMLAAAVAQGTGAAAADAPKAGSACAAVATASGATTPKKSQAAAGTGTGSWRLWMFGARREGGRTSAAGGSSSINGAAACISARSPPLTSPISERAVENRSVSISDDNVPPPLVLPPPPGQPYTVERSIVATAIAAAIDQPTCGQPPAGASSGGARATVSREISRSQSYNVITKKSLTPTAEQLAVLPLKHGQNTITYKVGASELRAYVYFLPWRTRIVISDIDGTITKSDVLGHLLPAMGLDWSHPGIAKLLTNIRQNNYLIMYLSSRSIGQANITRDFINTLVQGEHRMPLGPVIISPHGLLPSLYREMILRRPHEFKIATLQDIRALFPPDWNPFYGGFGNRDTDEISYREVGVQPARIFIINPRGELRQPADSSPREELPANGNTSATVADAAKAQSQEDAAVSTDGGAVAEQLSDTAVAPAAQVPQQSSTSSSSAAAGTRELASRGGGVGGGLIGRRGSGSTSMNLSTLSAINELVHDIFPPLCEGHPMASVEDCRDGNGGAQLCEGDGADAAVGQDTSTRMRMGEVNDEAPEKGNDSGEGGGSVAAADGAVPEEEKTAGSQHTGVDKGRGDESCSQGAAAAAAAAAVALVGRTCEIGGSGNIEAEVVAKRQVGSLKSSSEGKQLPDCGSEAVGTPRNATSPRSSGPEAAVGTGDQPTASIHGGGTAVAAPALAPWEAGSGLLGHDEASGAMEALFNCRAEAVAVAAAPYSIAPLPGATATSTSDAADCSTVPAISGSCSAPIPGIAPGAAVVDEVVATAMPLPA</sequence>
<gene>
    <name evidence="4" type="ORF">Vafri_3795</name>
</gene>
<evidence type="ECO:0000256" key="1">
    <source>
        <dbReference type="ARBA" id="ARBA00005476"/>
    </source>
</evidence>
<feature type="compositionally biased region" description="Gly residues" evidence="2">
    <location>
        <begin position="1394"/>
        <end position="1407"/>
    </location>
</feature>
<comment type="similarity">
    <text evidence="1">Belongs to the lipin family.</text>
</comment>
<accession>A0A8J4ASQ9</accession>
<organism evidence="4 5">
    <name type="scientific">Volvox africanus</name>
    <dbReference type="NCBI Taxonomy" id="51714"/>
    <lineage>
        <taxon>Eukaryota</taxon>
        <taxon>Viridiplantae</taxon>
        <taxon>Chlorophyta</taxon>
        <taxon>core chlorophytes</taxon>
        <taxon>Chlorophyceae</taxon>
        <taxon>CS clade</taxon>
        <taxon>Chlamydomonadales</taxon>
        <taxon>Volvocaceae</taxon>
        <taxon>Volvox</taxon>
    </lineage>
</organism>
<dbReference type="InterPro" id="IPR007651">
    <property type="entry name" value="Lipin_N"/>
</dbReference>
<feature type="compositionally biased region" description="Low complexity" evidence="2">
    <location>
        <begin position="178"/>
        <end position="191"/>
    </location>
</feature>
<dbReference type="Pfam" id="PF04571">
    <property type="entry name" value="Lipin_N"/>
    <property type="match status" value="1"/>
</dbReference>
<dbReference type="Proteomes" id="UP000747399">
    <property type="component" value="Unassembled WGS sequence"/>
</dbReference>
<dbReference type="GO" id="GO:0008195">
    <property type="term" value="F:phosphatidate phosphatase activity"/>
    <property type="evidence" value="ECO:0007669"/>
    <property type="project" value="TreeGrafter"/>
</dbReference>